<evidence type="ECO:0000313" key="1">
    <source>
        <dbReference type="EMBL" id="AXQ63930.1"/>
    </source>
</evidence>
<gene>
    <name evidence="1" type="primary">78</name>
    <name evidence="1" type="ORF">SEA_HORUS_78</name>
</gene>
<reference evidence="1 2" key="1">
    <citation type="submission" date="2018-07" db="EMBL/GenBank/DDBJ databases">
        <authorList>
            <person name="Said P."/>
            <person name="Hotaki K."/>
            <person name="Hall J.T."/>
            <person name="Leadon S.A."/>
            <person name="Fogarty M.P."/>
            <person name="Warner M.H."/>
            <person name="Garlena R.A."/>
            <person name="Russell D.A."/>
            <person name="Pope W.H."/>
            <person name="Jacobs-Sera D."/>
            <person name="Hatfull G.F."/>
        </authorList>
    </citation>
    <scope>NUCLEOTIDE SEQUENCE [LARGE SCALE GENOMIC DNA]</scope>
</reference>
<protein>
    <submittedName>
        <fullName evidence="1">Uncharacterized protein</fullName>
    </submittedName>
</protein>
<dbReference type="KEGG" id="vg:54999216"/>
<evidence type="ECO:0000313" key="2">
    <source>
        <dbReference type="Proteomes" id="UP000262321"/>
    </source>
</evidence>
<dbReference type="GeneID" id="54999216"/>
<sequence length="71" mass="7955">MSDVYSKVRREEHSTLGDAIERFDRDQDAFTAGVQYALDKLIAIQILSIAAGDYIESISADILTRVHEGRL</sequence>
<name>A0A385DWM3_9CAUD</name>
<dbReference type="EMBL" id="MH651176">
    <property type="protein sequence ID" value="AXQ63930.1"/>
    <property type="molecule type" value="Genomic_DNA"/>
</dbReference>
<accession>A0A385DWM3</accession>
<dbReference type="RefSeq" id="YP_009808315.1">
    <property type="nucleotide sequence ID" value="NC_048039.1"/>
</dbReference>
<dbReference type="Proteomes" id="UP000262321">
    <property type="component" value="Segment"/>
</dbReference>
<proteinExistence type="predicted"/>
<organism evidence="1 2">
    <name type="scientific">Gordonia phage Horus</name>
    <dbReference type="NCBI Taxonomy" id="2301696"/>
    <lineage>
        <taxon>Viruses</taxon>
        <taxon>Duplodnaviria</taxon>
        <taxon>Heunggongvirae</taxon>
        <taxon>Uroviricota</taxon>
        <taxon>Caudoviricetes</taxon>
        <taxon>Langleyhallvirinae</taxon>
        <taxon>Horusvirus</taxon>
        <taxon>Horusvirus horus</taxon>
    </lineage>
</organism>
<keyword evidence="2" id="KW-1185">Reference proteome</keyword>